<evidence type="ECO:0000256" key="1">
    <source>
        <dbReference type="SAM" id="Coils"/>
    </source>
</evidence>
<evidence type="ECO:0000256" key="2">
    <source>
        <dbReference type="SAM" id="MobiDB-lite"/>
    </source>
</evidence>
<sequence>MADNLNLALRITADLSEAQREIAAVGVNLSSLISTSSRATQETRNLTAAQNETATANSQSAKGWQDVYTAQNEAMRRGHEYMQQQERTRAAQEKATAEAEKQRAGLNKLLSQIDPLERKLNRLDELEIKLAQSHRAGAIDAEGYAAALGKITAQRNALFDGDKSGSAGAGDERSPLMALAKPLLAAMSINEIKKRSDAWADLQNRLRGVTDTNEQLAAATEQVQQAATRSARPLESTAELYQRIATSGDKLALTYRDIGRLTETVNKAVTLDGLSSSQQNSIIEQIGRSFAAGTLEGMRFNTVLKQTPALTQAIATGMGVTADSVLKMAAKNKLSLEDVSNALKGQADVIDEKYAKTQTTISSAFGVLNDSLTSAIGKLDQATGASNRFTNSILEISGAINQLAAEPLDFLRGASEMKSLISVDRAIASQKAEINALQEKQKEYADKGGVWAFTAKSYGTQINNLTTELDKLEKRRAELTKTGAAAEMPGAKAGSQYNPEYEKYLETLQKAENKVQKLSYLEQARADIASGRLGKLTEEQKKELEGQAQTADKLKENTKLETNLATLRKNAAVAGQKNSKTAEIQYEIESGWLKNATKEVQANALALAKQADAQRQSKTASTKTESENERYVKSLTQQAAKVEQSAAAIREHEIATRNLTTAQRSQAEAANKALTAQENTTANLKLQIQLWKVNGDTAQASAADITEKYRKLREEFERVGNTEGVQKIDVLVTTETAMASLAEINKKIQELNSARANEEQLLQAQREAGLISEYDKAEQILELHKATAAEIAKMRPGIEALAQQPGNVGKQATQSLKQMDTQLVQLNNTSSMLEASLKEGLTTGLNEAISGLAKGTMSLGNAVKSLGNAVLDSLVKMASQGLSSSIVSGLGKMMGGASAGGGWAGIASSIGSLFMADGGHVRGPGTDTSDDIPTYLSNYEYVTRAAVVRQPGALPFLDDFNRRGMGALNDWASRVKHATGGLAGIPAPLAPAPMSGGVTLPDAATPTISNEVNNKFQLNLIDDPARMAEVLTTPAGVEAITLVLSRDPGKFRQILGG</sequence>
<dbReference type="EMBL" id="JACNYO010000030">
    <property type="protein sequence ID" value="MBC3214866.1"/>
    <property type="molecule type" value="Genomic_DNA"/>
</dbReference>
<reference evidence="4" key="1">
    <citation type="submission" date="2020-08" db="EMBL/GenBank/DDBJ databases">
        <title>Food and environmental bacterial isolates.</title>
        <authorList>
            <person name="Richter L."/>
            <person name="Du Plessis E.M."/>
            <person name="Duvenage S."/>
            <person name="Allam M."/>
            <person name="Korsten L."/>
        </authorList>
    </citation>
    <scope>NUCLEOTIDE SEQUENCE</scope>
    <source>
        <strain evidence="4">UPMP2127</strain>
    </source>
</reference>
<protein>
    <submittedName>
        <fullName evidence="4">Tape measure protein</fullName>
    </submittedName>
</protein>
<gene>
    <name evidence="4" type="ORF">H8J20_22260</name>
</gene>
<dbReference type="InterPro" id="IPR013491">
    <property type="entry name" value="Tape_meas_N"/>
</dbReference>
<dbReference type="NCBIfam" id="TIGR02675">
    <property type="entry name" value="tape_meas_nterm"/>
    <property type="match status" value="1"/>
</dbReference>
<dbReference type="Proteomes" id="UP000659084">
    <property type="component" value="Unassembled WGS sequence"/>
</dbReference>
<dbReference type="AlphaFoldDB" id="A0AAW3WVK1"/>
<comment type="caution">
    <text evidence="4">The sequence shown here is derived from an EMBL/GenBank/DDBJ whole genome shotgun (WGS) entry which is preliminary data.</text>
</comment>
<name>A0AAW3WVK1_SERFO</name>
<feature type="coiled-coil region" evidence="1">
    <location>
        <begin position="741"/>
        <end position="768"/>
    </location>
</feature>
<feature type="region of interest" description="Disordered" evidence="2">
    <location>
        <begin position="609"/>
        <end position="632"/>
    </location>
</feature>
<dbReference type="Pfam" id="PF20155">
    <property type="entry name" value="TMP_3"/>
    <property type="match status" value="1"/>
</dbReference>
<feature type="coiled-coil region" evidence="1">
    <location>
        <begin position="420"/>
        <end position="561"/>
    </location>
</feature>
<organism evidence="4 5">
    <name type="scientific">Serratia fonticola</name>
    <dbReference type="NCBI Taxonomy" id="47917"/>
    <lineage>
        <taxon>Bacteria</taxon>
        <taxon>Pseudomonadati</taxon>
        <taxon>Pseudomonadota</taxon>
        <taxon>Gammaproteobacteria</taxon>
        <taxon>Enterobacterales</taxon>
        <taxon>Yersiniaceae</taxon>
        <taxon>Serratia</taxon>
    </lineage>
</organism>
<evidence type="ECO:0000313" key="4">
    <source>
        <dbReference type="EMBL" id="MBC3214866.1"/>
    </source>
</evidence>
<accession>A0AAW3WVK1</accession>
<dbReference type="RefSeq" id="WP_179253444.1">
    <property type="nucleotide sequence ID" value="NZ_JACBIV010000024.1"/>
</dbReference>
<proteinExistence type="predicted"/>
<feature type="domain" description="Tape measure protein N-terminal" evidence="3">
    <location>
        <begin position="191"/>
        <end position="381"/>
    </location>
</feature>
<feature type="coiled-coil region" evidence="1">
    <location>
        <begin position="82"/>
        <end position="136"/>
    </location>
</feature>
<evidence type="ECO:0000259" key="3">
    <source>
        <dbReference type="Pfam" id="PF20155"/>
    </source>
</evidence>
<keyword evidence="1" id="KW-0175">Coiled coil</keyword>
<evidence type="ECO:0000313" key="5">
    <source>
        <dbReference type="Proteomes" id="UP000659084"/>
    </source>
</evidence>